<gene>
    <name evidence="2" type="ORF">KK062_03495</name>
</gene>
<dbReference type="InterPro" id="IPR013783">
    <property type="entry name" value="Ig-like_fold"/>
</dbReference>
<protein>
    <submittedName>
        <fullName evidence="2">BACON domain-containing protein</fullName>
    </submittedName>
</protein>
<dbReference type="Gene3D" id="2.60.40.10">
    <property type="entry name" value="Immunoglobulins"/>
    <property type="match status" value="2"/>
</dbReference>
<accession>A0AAP2DWE3</accession>
<dbReference type="AlphaFoldDB" id="A0AAP2DWE3"/>
<dbReference type="PROSITE" id="PS51257">
    <property type="entry name" value="PROKAR_LIPOPROTEIN"/>
    <property type="match status" value="1"/>
</dbReference>
<proteinExistence type="predicted"/>
<evidence type="ECO:0000259" key="1">
    <source>
        <dbReference type="Pfam" id="PF13004"/>
    </source>
</evidence>
<dbReference type="CDD" id="cd14948">
    <property type="entry name" value="BACON"/>
    <property type="match status" value="2"/>
</dbReference>
<dbReference type="Proteomes" id="UP001319080">
    <property type="component" value="Unassembled WGS sequence"/>
</dbReference>
<name>A0AAP2DWE3_9BACT</name>
<reference evidence="2 3" key="1">
    <citation type="submission" date="2021-05" db="EMBL/GenBank/DDBJ databases">
        <title>A Polyphasic approach of four new species of the genus Ohtaekwangia: Ohtaekwangia histidinii sp. nov., Ohtaekwangia cretensis sp. nov., Ohtaekwangia indiensis sp. nov., Ohtaekwangia reichenbachii sp. nov. from diverse environment.</title>
        <authorList>
            <person name="Octaviana S."/>
        </authorList>
    </citation>
    <scope>NUCLEOTIDE SEQUENCE [LARGE SCALE GENOMIC DNA]</scope>
    <source>
        <strain evidence="2 3">PWU5</strain>
    </source>
</reference>
<dbReference type="Pfam" id="PF13004">
    <property type="entry name" value="BACON"/>
    <property type="match status" value="2"/>
</dbReference>
<dbReference type="InterPro" id="IPR024361">
    <property type="entry name" value="BACON"/>
</dbReference>
<evidence type="ECO:0000313" key="3">
    <source>
        <dbReference type="Proteomes" id="UP001319080"/>
    </source>
</evidence>
<sequence length="412" mass="44804">MKSTITFRSGYLTAMLLMMVSILSLLFVSCSDDDEEFSGNPYFSIEDGPTGLTAGVEGSTVSYVVRSNRPWQIVAQEDNGWVRAFPSEGSEDGTFKFIVNENETFDARTMNFSFIVNGAEQPVLFRVEQAANVPYINLPGAQTGAEVLAAGGDVTIDVDANVAWTYELDDDATWLTQLELSATKIRLRAEKNSGADRSATVTIQSTEHPELDKTIVITQLPGNIILREDFSWLAYGNEKPYNTTGETRFDTWTQDEINHGWYSTPVAASSNQPLLYARQGFVKLGKTGFGGDLISPRLNIEGTANIRVTFKAAAYISAGGAIDDKLLKISALGAGTTSISQLTIENVPNSEAQDNAGVVNNIWAAERAYSFTVTGATSDTQIKFLGGDYNLTGVGQGKNRIFIDDINIEIIE</sequence>
<comment type="caution">
    <text evidence="2">The sequence shown here is derived from an EMBL/GenBank/DDBJ whole genome shotgun (WGS) entry which is preliminary data.</text>
</comment>
<keyword evidence="3" id="KW-1185">Reference proteome</keyword>
<evidence type="ECO:0000313" key="2">
    <source>
        <dbReference type="EMBL" id="MBT1707267.1"/>
    </source>
</evidence>
<feature type="domain" description="BACON" evidence="1">
    <location>
        <begin position="72"/>
        <end position="130"/>
    </location>
</feature>
<dbReference type="RefSeq" id="WP_254082841.1">
    <property type="nucleotide sequence ID" value="NZ_JAHESE010000001.1"/>
</dbReference>
<dbReference type="EMBL" id="JAHESE010000001">
    <property type="protein sequence ID" value="MBT1707267.1"/>
    <property type="molecule type" value="Genomic_DNA"/>
</dbReference>
<organism evidence="2 3">
    <name type="scientific">Dawidia cretensis</name>
    <dbReference type="NCBI Taxonomy" id="2782350"/>
    <lineage>
        <taxon>Bacteria</taxon>
        <taxon>Pseudomonadati</taxon>
        <taxon>Bacteroidota</taxon>
        <taxon>Cytophagia</taxon>
        <taxon>Cytophagales</taxon>
        <taxon>Chryseotaleaceae</taxon>
        <taxon>Dawidia</taxon>
    </lineage>
</organism>
<feature type="domain" description="BACON" evidence="1">
    <location>
        <begin position="167"/>
        <end position="219"/>
    </location>
</feature>